<protein>
    <submittedName>
        <fullName evidence="1">Uncharacterized protein</fullName>
    </submittedName>
</protein>
<accession>A0A0P1EYF9</accession>
<dbReference type="Proteomes" id="UP000051298">
    <property type="component" value="Unassembled WGS sequence"/>
</dbReference>
<evidence type="ECO:0000313" key="2">
    <source>
        <dbReference type="Proteomes" id="UP000051298"/>
    </source>
</evidence>
<evidence type="ECO:0000313" key="1">
    <source>
        <dbReference type="EMBL" id="CUH60119.1"/>
    </source>
</evidence>
<reference evidence="1 2" key="1">
    <citation type="submission" date="2015-09" db="EMBL/GenBank/DDBJ databases">
        <authorList>
            <consortium name="Swine Surveillance"/>
        </authorList>
    </citation>
    <scope>NUCLEOTIDE SEQUENCE [LARGE SCALE GENOMIC DNA]</scope>
    <source>
        <strain evidence="1 2">CECT 5294</strain>
    </source>
</reference>
<organism evidence="1 2">
    <name type="scientific">Thalassobacter stenotrophicus</name>
    <dbReference type="NCBI Taxonomy" id="266809"/>
    <lineage>
        <taxon>Bacteria</taxon>
        <taxon>Pseudomonadati</taxon>
        <taxon>Pseudomonadota</taxon>
        <taxon>Alphaproteobacteria</taxon>
        <taxon>Rhodobacterales</taxon>
        <taxon>Roseobacteraceae</taxon>
        <taxon>Thalassobacter</taxon>
    </lineage>
</organism>
<dbReference type="EMBL" id="CYRX01000024">
    <property type="protein sequence ID" value="CUH60119.1"/>
    <property type="molecule type" value="Genomic_DNA"/>
</dbReference>
<sequence length="54" mass="5999">MEVILTIALAFVVFLLVAVIVATKAARPRQGVRLTLDQKTGQYVLDQSDQGERR</sequence>
<gene>
    <name evidence="1" type="ORF">THS5294_01408</name>
</gene>
<dbReference type="AlphaFoldDB" id="A0A0P1EYF9"/>
<proteinExistence type="predicted"/>
<name>A0A0P1EYF9_9RHOB</name>
<dbReference type="RefSeq" id="WP_158508583.1">
    <property type="nucleotide sequence ID" value="NZ_CYRX01000024.1"/>
</dbReference>